<sequence length="419" mass="45387">MRIAMVSEHASPLAAIGGVDAGGQNVHVAALATALAARGHTITVYTRRDDAELPRRVPMGRGVEVVHIDAGPPHRVPKDELLPWMDDFGDDLAVAWEADPPHVVHAHFWMSGLAALRAVDALGAARPPVVQSFHALGHVKRRHQGADDTSPAERRELEPFVGRNVDRVIATCSDEAFELHQIGVQTSRISFTPCGVDTDLFCPDGPSASHGDRFRVMALGRLVPRKGVESVIDAMAVLRERGIDDVELEIVGGSLPEGEMDADPDVRRLQEHVARRGVGESVRFRGQVPHDDLPALLRAADVVACTPWYEPFGIVPLEAMSTGTPVIASAVGGLLDTVVHEVTGLRVTSRDAEALADAILALRAEPGWARTMGRNGRARVERLYTWSRVAADTERIYRQAYAERPIPLHSLHTGTAVAR</sequence>
<keyword evidence="2 5" id="KW-0808">Transferase</keyword>
<evidence type="ECO:0000313" key="6">
    <source>
        <dbReference type="Proteomes" id="UP001214553"/>
    </source>
</evidence>
<evidence type="ECO:0000256" key="2">
    <source>
        <dbReference type="ARBA" id="ARBA00022679"/>
    </source>
</evidence>
<reference evidence="5 6" key="1">
    <citation type="submission" date="2023-03" db="EMBL/GenBank/DDBJ databases">
        <title>Genome sequence of Microbacterium sp. KACC 23027.</title>
        <authorList>
            <person name="Kim S."/>
            <person name="Heo J."/>
            <person name="Kwon S.-W."/>
        </authorList>
    </citation>
    <scope>NUCLEOTIDE SEQUENCE [LARGE SCALE GENOMIC DNA]</scope>
    <source>
        <strain evidence="5 6">KACC 23027</strain>
    </source>
</reference>
<dbReference type="RefSeq" id="WP_275278817.1">
    <property type="nucleotide sequence ID" value="NZ_CP119108.1"/>
</dbReference>
<feature type="domain" description="Glycosyl transferase family 1" evidence="3">
    <location>
        <begin position="211"/>
        <end position="378"/>
    </location>
</feature>
<dbReference type="GO" id="GO:0016757">
    <property type="term" value="F:glycosyltransferase activity"/>
    <property type="evidence" value="ECO:0007669"/>
    <property type="project" value="UniProtKB-KW"/>
</dbReference>
<dbReference type="Pfam" id="PF00534">
    <property type="entry name" value="Glycos_transf_1"/>
    <property type="match status" value="1"/>
</dbReference>
<gene>
    <name evidence="5" type="ORF">PU630_02695</name>
</gene>
<proteinExistence type="predicted"/>
<dbReference type="SUPFAM" id="SSF53756">
    <property type="entry name" value="UDP-Glycosyltransferase/glycogen phosphorylase"/>
    <property type="match status" value="1"/>
</dbReference>
<dbReference type="PANTHER" id="PTHR12526:SF635">
    <property type="entry name" value="GLYCOSYL TRANSFERASE GROUP 1"/>
    <property type="match status" value="1"/>
</dbReference>
<keyword evidence="1 5" id="KW-0328">Glycosyltransferase</keyword>
<dbReference type="Pfam" id="PF13439">
    <property type="entry name" value="Glyco_transf_4"/>
    <property type="match status" value="1"/>
</dbReference>
<dbReference type="InterPro" id="IPR001296">
    <property type="entry name" value="Glyco_trans_1"/>
</dbReference>
<feature type="domain" description="Glycosyltransferase subfamily 4-like N-terminal" evidence="4">
    <location>
        <begin position="22"/>
        <end position="199"/>
    </location>
</feature>
<evidence type="ECO:0000313" key="5">
    <source>
        <dbReference type="EMBL" id="WEG09493.1"/>
    </source>
</evidence>
<name>A0ABY8C3S4_9MICO</name>
<dbReference type="EC" id="2.4.-.-" evidence="5"/>
<evidence type="ECO:0000259" key="3">
    <source>
        <dbReference type="Pfam" id="PF00534"/>
    </source>
</evidence>
<dbReference type="Gene3D" id="3.40.50.2000">
    <property type="entry name" value="Glycogen Phosphorylase B"/>
    <property type="match status" value="2"/>
</dbReference>
<dbReference type="Proteomes" id="UP001214553">
    <property type="component" value="Chromosome"/>
</dbReference>
<dbReference type="PANTHER" id="PTHR12526">
    <property type="entry name" value="GLYCOSYLTRANSFERASE"/>
    <property type="match status" value="1"/>
</dbReference>
<organism evidence="5 6">
    <name type="scientific">Microbacterium horticulturae</name>
    <dbReference type="NCBI Taxonomy" id="3028316"/>
    <lineage>
        <taxon>Bacteria</taxon>
        <taxon>Bacillati</taxon>
        <taxon>Actinomycetota</taxon>
        <taxon>Actinomycetes</taxon>
        <taxon>Micrococcales</taxon>
        <taxon>Microbacteriaceae</taxon>
        <taxon>Microbacterium</taxon>
    </lineage>
</organism>
<evidence type="ECO:0000259" key="4">
    <source>
        <dbReference type="Pfam" id="PF13439"/>
    </source>
</evidence>
<dbReference type="InterPro" id="IPR028098">
    <property type="entry name" value="Glyco_trans_4-like_N"/>
</dbReference>
<keyword evidence="6" id="KW-1185">Reference proteome</keyword>
<protein>
    <submittedName>
        <fullName evidence="5">Glycosyltransferase</fullName>
        <ecNumber evidence="5">2.4.-.-</ecNumber>
    </submittedName>
</protein>
<dbReference type="EMBL" id="CP119108">
    <property type="protein sequence ID" value="WEG09493.1"/>
    <property type="molecule type" value="Genomic_DNA"/>
</dbReference>
<accession>A0ABY8C3S4</accession>
<evidence type="ECO:0000256" key="1">
    <source>
        <dbReference type="ARBA" id="ARBA00022676"/>
    </source>
</evidence>